<accession>A0A502F6S2</accession>
<dbReference type="InterPro" id="IPR026341">
    <property type="entry name" value="T9SS_type_B"/>
</dbReference>
<evidence type="ECO:0000313" key="3">
    <source>
        <dbReference type="EMBL" id="TPG45019.1"/>
    </source>
</evidence>
<gene>
    <name evidence="3" type="ORF">EAH81_00005</name>
</gene>
<dbReference type="RefSeq" id="WP_140502179.1">
    <property type="nucleotide sequence ID" value="NZ_RCZH01000001.1"/>
</dbReference>
<sequence length="2052" mass="214121">VAANIVWYDALTGGNLIPKTTALTTGTYYAAIKDPTTTCESKVRLAITINVTDPGTPVITKTTQAFCLIDAPTFATIDVSPAVAANIVWYDALTGGNLIPKTTALTTGTYYAAIKDPATTCESKVRLAINISVTDPGTPVITKTTQAFCLINAPTFASIDVAPAVAANIVWYDALTGGNLIPKTTALTTGTYYAAIKDPTTTCESKVRLAINISVTDPGTPVITKTTQAFCLINAPTFATIDVSPAVAANIVWYDALTGGNLIPKTTALTTGTYYAAIKDPTTTCESKVRLAITINVTDPGTPVITKTTQAFCLINAPTFATIDVSPAVAANIVWYDALTGGNLIPKTTALTTGTYYVAIKDPTTTCESKVRLAINISVTDPGTPVITKTAQTFCLINAPTFATIDVSPAVAANIVWYDALTGGNLIPKTTALTTGTYYAAIKDPTTTCESKVRLAINISVTDPGTPVITKTTQTFCLINAPTFATIDVSPAVAANIVWYDALIGGNLIPKTTALTTGTYYAAIKDPTTTCESKVRLAITINVTDPGTPVITKTTQAFCLVDAPTFATIDVSPATNIVWYDALIGGNLIPKTTALTTGTYYAAIKDPTTTCESKVRLAINISVTDPGTPVITKTTQAFCLVDAPTFATIDVSPATNIVWYDALTGGNLIPKTTALTTGTYYAAIKDPTTTCESKVRLAINISVTDPGTPVITKTTQAFCLINAPTFATIDVSPAVAANIVWYDALTGGNLIPKTTALTTGTYYAAIKNPATTCESKVRLAITINVTDPGTPVITKTAQAFCLINSPTFATIDVAPAVAANIVWYDALTGGNLIPSTTALTTGTYYAAIKDPTTTCESKVRLAINISVTDPGTPVITKTTQAFCLVDAPTFATIDVAPAVAANIVWYDALTGGNLIPKTTALTTGTYYAAIKDPTTTCESKVRLAINISVTDPGTPVITKTTQAFCLIDAPTFATIDVSPAVAANIVWYDALTGGNLIPKTTALTTGTYYAAIKDPATTCESKVRLAINISVTDPGTPVITKTTQAFCLINAPTFATIDVSPAVAANIVWYDALTGGNLIPKTTALTTGTYYAAIKDPTTTCESKVRLAINISVTDPGTPIITKTTQAFCLVDAPTFATIDVSPATNIVWYDALTGGNLIPSTTALTTGTYYAAIKDPTTTCESKVRLAINISVTDPGTPVITKTAQAFCLINVPTFATIDVSPAVAANIVWYDALTGGNLIPKTTALTSGTYYAAIKNPATTCESKVRLAITINVTDPGTPITTDATQDFCLVNAPTVANIQVNAPTTGSIVWYATATGGTAIAPTTALVTGDYFASILNPSTTCQSAIRLKVAVSVTNPATPTTTDTTQDFCLVNAPTVANIQVNQSNVIWYNAATGGTAIAPTTALANGNYYATLKDATTGCESSVRLLVTISIKDPGTPTTTATTQVFCSGDLPKVSNIKVNETNVVWYATATGGTAIAPTTALVSGDYFGAIKDPATGCESKTRLKVTITIGNTVNPTTTDTTQDFCSVSAPTIASIQVNESNVSWYSVLTGGTALASTTALTSGVYYGNITDPVTGCQSSTRLKVTVTVSSPSPTPTTTDASQDFCSTNAPKVSNIQVNEANVIWYSTATGGTAIPATTALASGTYYGVVSSTLGCENPIRLAVVVKVNTPGIVTTPRTTQTFCLSALPTLANILVNEPDVVWYTSATGGTPLPVNTPLIAATYYASALNNTTNGCESATRLGVTVNFENDALVQLTTTDDTPCVFKGVTYSIANGKSNYVWSITNGTIVSGGGTADGSVTVSWSDIGPGKVEVTYTNNCGDTTTKSLNVTVATCSDLTITNTVSNPTPNFGDEVTFTITVNNVGEGSFINTIVSDLLPSGYNLVSSSATVGTYDPKTQLWTIPTLNSGQSVVLTVTAEVLSSGNYTNVASIEISTPLDVDASNNSASATVVPICLTVYNEFTPNNDGTNDLFRIDCIETYPNNELKVFNRYGSLVFSRQHYENDWDGTANVSGVVNRGDMLPTGTYFYVITIGDGTVKKGWLSIMR</sequence>
<protein>
    <submittedName>
        <fullName evidence="3">DUF11 domain-containing protein</fullName>
    </submittedName>
</protein>
<feature type="non-terminal residue" evidence="3">
    <location>
        <position position="1"/>
    </location>
</feature>
<dbReference type="Proteomes" id="UP000319700">
    <property type="component" value="Unassembled WGS sequence"/>
</dbReference>
<dbReference type="InterPro" id="IPR044023">
    <property type="entry name" value="Ig_7"/>
</dbReference>
<dbReference type="Pfam" id="PF01345">
    <property type="entry name" value="DUF11"/>
    <property type="match status" value="1"/>
</dbReference>
<feature type="domain" description="Ig-like" evidence="2">
    <location>
        <begin position="706"/>
        <end position="786"/>
    </location>
</feature>
<name>A0A502F6S2_9FLAO</name>
<feature type="domain" description="Ig-like" evidence="2">
    <location>
        <begin position="300"/>
        <end position="380"/>
    </location>
</feature>
<dbReference type="OrthoDB" id="1236981at2"/>
<dbReference type="InterPro" id="IPR001434">
    <property type="entry name" value="OmcB-like_DUF11"/>
</dbReference>
<feature type="domain" description="DUF11" evidence="1">
    <location>
        <begin position="1842"/>
        <end position="1956"/>
    </location>
</feature>
<dbReference type="Pfam" id="PF13585">
    <property type="entry name" value="CHU_C"/>
    <property type="match status" value="1"/>
</dbReference>
<dbReference type="InterPro" id="IPR047589">
    <property type="entry name" value="DUF11_rpt"/>
</dbReference>
<feature type="domain" description="Ig-like" evidence="2">
    <location>
        <begin position="626"/>
        <end position="704"/>
    </location>
</feature>
<dbReference type="NCBIfam" id="TIGR01451">
    <property type="entry name" value="B_ant_repeat"/>
    <property type="match status" value="1"/>
</dbReference>
<proteinExistence type="predicted"/>
<feature type="domain" description="Ig-like" evidence="2">
    <location>
        <begin position="218"/>
        <end position="298"/>
    </location>
</feature>
<keyword evidence="4" id="KW-1185">Reference proteome</keyword>
<comment type="caution">
    <text evidence="3">The sequence shown here is derived from an EMBL/GenBank/DDBJ whole genome shotgun (WGS) entry which is preliminary data.</text>
</comment>
<organism evidence="3 4">
    <name type="scientific">Flavobacterium pectinovorum</name>
    <dbReference type="NCBI Taxonomy" id="29533"/>
    <lineage>
        <taxon>Bacteria</taxon>
        <taxon>Pseudomonadati</taxon>
        <taxon>Bacteroidota</taxon>
        <taxon>Flavobacteriia</taxon>
        <taxon>Flavobacteriales</taxon>
        <taxon>Flavobacteriaceae</taxon>
        <taxon>Flavobacterium</taxon>
    </lineage>
</organism>
<feature type="domain" description="Ig-like" evidence="2">
    <location>
        <begin position="464"/>
        <end position="544"/>
    </location>
</feature>
<evidence type="ECO:0000259" key="1">
    <source>
        <dbReference type="Pfam" id="PF01345"/>
    </source>
</evidence>
<reference evidence="3 4" key="1">
    <citation type="journal article" date="2019" name="Environ. Microbiol.">
        <title>Species interactions and distinct microbial communities in high Arctic permafrost affected cryosols are associated with the CH4 and CO2 gas fluxes.</title>
        <authorList>
            <person name="Altshuler I."/>
            <person name="Hamel J."/>
            <person name="Turney S."/>
            <person name="Magnuson E."/>
            <person name="Levesque R."/>
            <person name="Greer C."/>
            <person name="Whyte L.G."/>
        </authorList>
    </citation>
    <scope>NUCLEOTIDE SEQUENCE [LARGE SCALE GENOMIC DNA]</scope>
    <source>
        <strain evidence="3 4">42</strain>
    </source>
</reference>
<evidence type="ECO:0000313" key="4">
    <source>
        <dbReference type="Proteomes" id="UP000319700"/>
    </source>
</evidence>
<dbReference type="NCBIfam" id="TIGR04131">
    <property type="entry name" value="Bac_Flav_CTERM"/>
    <property type="match status" value="1"/>
</dbReference>
<evidence type="ECO:0000259" key="2">
    <source>
        <dbReference type="Pfam" id="PF19081"/>
    </source>
</evidence>
<dbReference type="Pfam" id="PF19081">
    <property type="entry name" value="Ig_7"/>
    <property type="match status" value="5"/>
</dbReference>
<dbReference type="EMBL" id="RCZH01000001">
    <property type="protein sequence ID" value="TPG45019.1"/>
    <property type="molecule type" value="Genomic_DNA"/>
</dbReference>